<evidence type="ECO:0000256" key="6">
    <source>
        <dbReference type="ARBA" id="ARBA00023033"/>
    </source>
</evidence>
<evidence type="ECO:0000256" key="2">
    <source>
        <dbReference type="ARBA" id="ARBA00007992"/>
    </source>
</evidence>
<evidence type="ECO:0000256" key="5">
    <source>
        <dbReference type="ARBA" id="ARBA00023002"/>
    </source>
</evidence>
<keyword evidence="4" id="KW-0274">FAD</keyword>
<dbReference type="PANTHER" id="PTHR47356:SF2">
    <property type="entry name" value="FAD-BINDING DOMAIN-CONTAINING PROTEIN-RELATED"/>
    <property type="match status" value="1"/>
</dbReference>
<dbReference type="PANTHER" id="PTHR47356">
    <property type="entry name" value="FAD-DEPENDENT MONOOXYGENASE ASQG-RELATED"/>
    <property type="match status" value="1"/>
</dbReference>
<comment type="cofactor">
    <cofactor evidence="1">
        <name>FAD</name>
        <dbReference type="ChEBI" id="CHEBI:57692"/>
    </cofactor>
</comment>
<dbReference type="SUPFAM" id="SSF51905">
    <property type="entry name" value="FAD/NAD(P)-binding domain"/>
    <property type="match status" value="1"/>
</dbReference>
<keyword evidence="3" id="KW-0285">Flavoprotein</keyword>
<dbReference type="STRING" id="983965.A0A2T4CAW4"/>
<accession>A0A2T4CAW4</accession>
<dbReference type="EMBL" id="KZ679129">
    <property type="protein sequence ID" value="PTB78711.1"/>
    <property type="molecule type" value="Genomic_DNA"/>
</dbReference>
<dbReference type="GO" id="GO:0004497">
    <property type="term" value="F:monooxygenase activity"/>
    <property type="evidence" value="ECO:0007669"/>
    <property type="project" value="UniProtKB-KW"/>
</dbReference>
<evidence type="ECO:0000313" key="9">
    <source>
        <dbReference type="Proteomes" id="UP000240760"/>
    </source>
</evidence>
<evidence type="ECO:0000256" key="4">
    <source>
        <dbReference type="ARBA" id="ARBA00022827"/>
    </source>
</evidence>
<dbReference type="GO" id="GO:0071949">
    <property type="term" value="F:FAD binding"/>
    <property type="evidence" value="ECO:0007669"/>
    <property type="project" value="InterPro"/>
</dbReference>
<organism evidence="8 9">
    <name type="scientific">Trichoderma longibrachiatum ATCC 18648</name>
    <dbReference type="NCBI Taxonomy" id="983965"/>
    <lineage>
        <taxon>Eukaryota</taxon>
        <taxon>Fungi</taxon>
        <taxon>Dikarya</taxon>
        <taxon>Ascomycota</taxon>
        <taxon>Pezizomycotina</taxon>
        <taxon>Sordariomycetes</taxon>
        <taxon>Hypocreomycetidae</taxon>
        <taxon>Hypocreales</taxon>
        <taxon>Hypocreaceae</taxon>
        <taxon>Trichoderma</taxon>
    </lineage>
</organism>
<protein>
    <submittedName>
        <fullName evidence="8">FAD/NAD(P)-binding domain-containing protein</fullName>
    </submittedName>
</protein>
<dbReference type="Pfam" id="PF01494">
    <property type="entry name" value="FAD_binding_3"/>
    <property type="match status" value="1"/>
</dbReference>
<dbReference type="PRINTS" id="PR00420">
    <property type="entry name" value="RNGMNOXGNASE"/>
</dbReference>
<dbReference type="AlphaFoldDB" id="A0A2T4CAW4"/>
<evidence type="ECO:0000256" key="1">
    <source>
        <dbReference type="ARBA" id="ARBA00001974"/>
    </source>
</evidence>
<gene>
    <name evidence="8" type="ORF">M440DRAFT_1429622</name>
</gene>
<dbReference type="Proteomes" id="UP000240760">
    <property type="component" value="Unassembled WGS sequence"/>
</dbReference>
<keyword evidence="6" id="KW-0503">Monooxygenase</keyword>
<dbReference type="OrthoDB" id="2431938at2759"/>
<sequence>MATGDFKVIIVGGGPVGLVAAHPLYKAGIDFVVLECSNEVAVDVGACLSILPPSLRVDLLNGLQDFASEVILRHVYTRDGHRFKACNVFDECKKNFGTRPLIFHRAELVHSLYDQLPAEVKPKFLLEKKVTDIQSTGTEVKVFCHDGSKYEGSMVMGADGVHSRTRRIMRRLALETKPSAPWDPETPFTTSFRCMWASFNRPIEPGAAFETHSKDKSIVFSTSKERGWIFLYEKLPQPTKERTTYSEKDIEAMASKFADYHITDSLKVKDVFAERMTTGMSDIQEGTCNNRGCGRIVLVGDSIHKMCPNAGLGYQSGIQDVVSFVNNLRRLITSSGVSNNPSVSDLEEMYKTYQAERWDDLAFDTSVSAQTARIQT</sequence>
<name>A0A2T4CAW4_TRILO</name>
<proteinExistence type="inferred from homology"/>
<keyword evidence="5" id="KW-0560">Oxidoreductase</keyword>
<comment type="similarity">
    <text evidence="2">Belongs to the paxM FAD-dependent monooxygenase family.</text>
</comment>
<evidence type="ECO:0000256" key="3">
    <source>
        <dbReference type="ARBA" id="ARBA00022630"/>
    </source>
</evidence>
<evidence type="ECO:0000313" key="8">
    <source>
        <dbReference type="EMBL" id="PTB78711.1"/>
    </source>
</evidence>
<keyword evidence="9" id="KW-1185">Reference proteome</keyword>
<dbReference type="InterPro" id="IPR050562">
    <property type="entry name" value="FAD_mOase_fung"/>
</dbReference>
<reference evidence="8 9" key="1">
    <citation type="submission" date="2016-07" db="EMBL/GenBank/DDBJ databases">
        <title>Multiple horizontal gene transfer events from other fungi enriched the ability of initially mycotrophic Trichoderma (Ascomycota) to feed on dead plant biomass.</title>
        <authorList>
            <consortium name="DOE Joint Genome Institute"/>
            <person name="Aerts A."/>
            <person name="Atanasova L."/>
            <person name="Chenthamara K."/>
            <person name="Zhang J."/>
            <person name="Grujic M."/>
            <person name="Henrissat B."/>
            <person name="Kuo A."/>
            <person name="Salamov A."/>
            <person name="Lipzen A."/>
            <person name="Labutti K."/>
            <person name="Barry K."/>
            <person name="Miao Y."/>
            <person name="Rahimi M.J."/>
            <person name="Shen Q."/>
            <person name="Grigoriev I.V."/>
            <person name="Kubicek C.P."/>
            <person name="Druzhinina I.S."/>
        </authorList>
    </citation>
    <scope>NUCLEOTIDE SEQUENCE [LARGE SCALE GENOMIC DNA]</scope>
    <source>
        <strain evidence="8 9">ATCC 18648</strain>
    </source>
</reference>
<feature type="domain" description="FAD-binding" evidence="7">
    <location>
        <begin position="6"/>
        <end position="334"/>
    </location>
</feature>
<dbReference type="InterPro" id="IPR002938">
    <property type="entry name" value="FAD-bd"/>
</dbReference>
<evidence type="ECO:0000259" key="7">
    <source>
        <dbReference type="Pfam" id="PF01494"/>
    </source>
</evidence>
<dbReference type="Gene3D" id="3.50.50.60">
    <property type="entry name" value="FAD/NAD(P)-binding domain"/>
    <property type="match status" value="1"/>
</dbReference>
<dbReference type="InterPro" id="IPR036188">
    <property type="entry name" value="FAD/NAD-bd_sf"/>
</dbReference>